<organism evidence="1 2">
    <name type="scientific">Peronosclerospora sorghi</name>
    <dbReference type="NCBI Taxonomy" id="230839"/>
    <lineage>
        <taxon>Eukaryota</taxon>
        <taxon>Sar</taxon>
        <taxon>Stramenopiles</taxon>
        <taxon>Oomycota</taxon>
        <taxon>Peronosporomycetes</taxon>
        <taxon>Peronosporales</taxon>
        <taxon>Peronosporaceae</taxon>
        <taxon>Peronosclerospora</taxon>
    </lineage>
</organism>
<evidence type="ECO:0000313" key="1">
    <source>
        <dbReference type="EMBL" id="KAI9909846.1"/>
    </source>
</evidence>
<accession>A0ACC0VWK5</accession>
<gene>
    <name evidence="1" type="ORF">PsorP6_010252</name>
</gene>
<comment type="caution">
    <text evidence="1">The sequence shown here is derived from an EMBL/GenBank/DDBJ whole genome shotgun (WGS) entry which is preliminary data.</text>
</comment>
<dbReference type="EMBL" id="CM047585">
    <property type="protein sequence ID" value="KAI9909846.1"/>
    <property type="molecule type" value="Genomic_DNA"/>
</dbReference>
<evidence type="ECO:0000313" key="2">
    <source>
        <dbReference type="Proteomes" id="UP001163321"/>
    </source>
</evidence>
<protein>
    <submittedName>
        <fullName evidence="1">Uncharacterized protein</fullName>
    </submittedName>
</protein>
<keyword evidence="2" id="KW-1185">Reference proteome</keyword>
<name>A0ACC0VWK5_9STRA</name>
<proteinExistence type="predicted"/>
<sequence length="74" mass="8483">MANVMLRRSRQLFRLQTHGQLLYNSGDLGTSSGDSEKRQCNFHSERVVPLYWIGISSVNMDSRRAAYGSRAYEL</sequence>
<reference evidence="1 2" key="1">
    <citation type="journal article" date="2022" name="bioRxiv">
        <title>The genome of the oomycete Peronosclerospora sorghi, a cosmopolitan pathogen of maize and sorghum, is inflated with dispersed pseudogenes.</title>
        <authorList>
            <person name="Fletcher K."/>
            <person name="Martin F."/>
            <person name="Isakeit T."/>
            <person name="Cavanaugh K."/>
            <person name="Magill C."/>
            <person name="Michelmore R."/>
        </authorList>
    </citation>
    <scope>NUCLEOTIDE SEQUENCE [LARGE SCALE GENOMIC DNA]</scope>
    <source>
        <strain evidence="1">P6</strain>
    </source>
</reference>
<dbReference type="Proteomes" id="UP001163321">
    <property type="component" value="Chromosome 6"/>
</dbReference>